<feature type="compositionally biased region" description="Polar residues" evidence="1">
    <location>
        <begin position="1067"/>
        <end position="1081"/>
    </location>
</feature>
<feature type="compositionally biased region" description="Acidic residues" evidence="1">
    <location>
        <begin position="534"/>
        <end position="559"/>
    </location>
</feature>
<feature type="region of interest" description="Disordered" evidence="1">
    <location>
        <begin position="187"/>
        <end position="663"/>
    </location>
</feature>
<feature type="compositionally biased region" description="Polar residues" evidence="1">
    <location>
        <begin position="1036"/>
        <end position="1058"/>
    </location>
</feature>
<feature type="compositionally biased region" description="Polar residues" evidence="1">
    <location>
        <begin position="567"/>
        <end position="577"/>
    </location>
</feature>
<feature type="region of interest" description="Disordered" evidence="1">
    <location>
        <begin position="145"/>
        <end position="175"/>
    </location>
</feature>
<feature type="region of interest" description="Disordered" evidence="1">
    <location>
        <begin position="812"/>
        <end position="858"/>
    </location>
</feature>
<feature type="compositionally biased region" description="Basic and acidic residues" evidence="1">
    <location>
        <begin position="238"/>
        <end position="263"/>
    </location>
</feature>
<protein>
    <submittedName>
        <fullName evidence="2">Uncharacterized protein</fullName>
    </submittedName>
</protein>
<feature type="compositionally biased region" description="Polar residues" evidence="1">
    <location>
        <begin position="889"/>
        <end position="899"/>
    </location>
</feature>
<reference evidence="2" key="1">
    <citation type="submission" date="2022-11" db="EMBL/GenBank/DDBJ databases">
        <title>Genome Sequence of Cubamyces cubensis.</title>
        <authorList>
            <person name="Buettner E."/>
        </authorList>
    </citation>
    <scope>NUCLEOTIDE SEQUENCE</scope>
    <source>
        <strain evidence="2">MPL-01</strain>
    </source>
</reference>
<keyword evidence="3" id="KW-1185">Reference proteome</keyword>
<dbReference type="Proteomes" id="UP001215151">
    <property type="component" value="Unassembled WGS sequence"/>
</dbReference>
<gene>
    <name evidence="2" type="ORF">ONZ51_g1396</name>
</gene>
<feature type="region of interest" description="Disordered" evidence="1">
    <location>
        <begin position="874"/>
        <end position="1115"/>
    </location>
</feature>
<feature type="compositionally biased region" description="Basic and acidic residues" evidence="1">
    <location>
        <begin position="401"/>
        <end position="412"/>
    </location>
</feature>
<organism evidence="2 3">
    <name type="scientific">Trametes cubensis</name>
    <dbReference type="NCBI Taxonomy" id="1111947"/>
    <lineage>
        <taxon>Eukaryota</taxon>
        <taxon>Fungi</taxon>
        <taxon>Dikarya</taxon>
        <taxon>Basidiomycota</taxon>
        <taxon>Agaricomycotina</taxon>
        <taxon>Agaricomycetes</taxon>
        <taxon>Polyporales</taxon>
        <taxon>Polyporaceae</taxon>
        <taxon>Trametes</taxon>
    </lineage>
</organism>
<feature type="compositionally biased region" description="Polar residues" evidence="1">
    <location>
        <begin position="910"/>
        <end position="942"/>
    </location>
</feature>
<evidence type="ECO:0000313" key="2">
    <source>
        <dbReference type="EMBL" id="KAJ8495985.1"/>
    </source>
</evidence>
<feature type="compositionally biased region" description="Basic and acidic residues" evidence="1">
    <location>
        <begin position="697"/>
        <end position="713"/>
    </location>
</feature>
<feature type="compositionally biased region" description="Polar residues" evidence="1">
    <location>
        <begin position="584"/>
        <end position="599"/>
    </location>
</feature>
<dbReference type="EMBL" id="JAPEVG010000019">
    <property type="protein sequence ID" value="KAJ8495985.1"/>
    <property type="molecule type" value="Genomic_DNA"/>
</dbReference>
<feature type="compositionally biased region" description="Acidic residues" evidence="1">
    <location>
        <begin position="161"/>
        <end position="171"/>
    </location>
</feature>
<sequence>MSVAAAYLAYRPSPYPSSPRRLPGNDFLGSRTTSSGRRAMQPRISTSTKPRRPLDPMQWTDVDLADYVQHHYELPQATSLVAFLEQFRIHPLALWDLQSCHDDLSSLTNGNNALNQLVLRLANQIRPVVSPSTPKPKRAWELSKELDIPSPPPPPPSPLPEEPELDEENNDAESTVSEWALDELTEQEEMQADVGEQPVYVASEQDYSEPAFGGLGLDTGVPSETGYQDPEPQQAEEDLIHFDEETQPEHPTHAAEGGTRDENVEGDAPSAEPPHTDDTAEPAGPLPASTDAGEDDTPVHEEEASQTPTGAETESDLGESGAHVHVHVDESTGDTLPQADEPIAQDDDETQQQGDVHKHDTETPAVAEEHAETSTTGGTSAEEDVQAKTTGSEAAAEDSEEVHVQQETDRSGPEASVSQQDSSTGPNAASVEEQRNLDDSQTTAPVEDEHVSVTPPPDVHASSVQEGTAPAEAEPPSNATPGDSTDSGDQEGATTPQEEAAPTASSPVPETPTDAAGGAADEASPQTTPPADTIPEDEQPTPEEEQVEEEQPDTTEDEQTTTAGEEPSQSNMKTTDTPEPEAAGSSSDPADGTAEQQQQPDEDSSNTADADSKLSSDASAASAAGSTGGAEVPRDAPAPAQLAFPEGEGELAGVGERGSSSSGLEVNVAAVAGPLSAVERFNNFALAAEAMSLGKTPTKEEEPSSTQDAREDLQTEDSTPTLDTGAVGLGAAVTQESTPIEDPQQPNSRTIASSSAEPQLEGAPEASGQTPSDSTREASNPGNGDEPSEGVRHIPAHPPYLARLLDLCLPTATKTMQSGGSGPQPSPLESNPSVVSPKPAQNEFPSLGAPGPSTSRTVGWGSVKKTAWSVPGIAVNHSLGGNSPAVKSAGSSPQPTFGPQNVWAKRATSKAPTAQPPLSTQSQSEAGGSTADQLASAMSESSVDPWRDAQATAAETVEGNDPPQTNTSPTSPRESEPPTPAAASVDENDTSEKDNDENEDNGGEEQNENELISVEEQDGEGGESWQNVTKSKKGKTTNQSRGGTQSPSGGQSNKSRSNAKADRRSRTTSGDSNADTTQATHANRGDSFGNSELPPVQLSASTSKRAARKNRKKIT</sequence>
<feature type="region of interest" description="Disordered" evidence="1">
    <location>
        <begin position="693"/>
        <end position="798"/>
    </location>
</feature>
<feature type="compositionally biased region" description="Polar residues" evidence="1">
    <location>
        <begin position="416"/>
        <end position="427"/>
    </location>
</feature>
<feature type="compositionally biased region" description="Acidic residues" evidence="1">
    <location>
        <begin position="986"/>
        <end position="1021"/>
    </location>
</feature>
<feature type="compositionally biased region" description="Polar residues" evidence="1">
    <location>
        <begin position="477"/>
        <end position="487"/>
    </location>
</feature>
<evidence type="ECO:0000256" key="1">
    <source>
        <dbReference type="SAM" id="MobiDB-lite"/>
    </source>
</evidence>
<accession>A0AAD7XEW9</accession>
<comment type="caution">
    <text evidence="2">The sequence shown here is derived from an EMBL/GenBank/DDBJ whole genome shotgun (WGS) entry which is preliminary data.</text>
</comment>
<feature type="compositionally biased region" description="Low complexity" evidence="1">
    <location>
        <begin position="613"/>
        <end position="625"/>
    </location>
</feature>
<feature type="region of interest" description="Disordered" evidence="1">
    <location>
        <begin position="11"/>
        <end position="54"/>
    </location>
</feature>
<feature type="compositionally biased region" description="Polar residues" evidence="1">
    <location>
        <begin position="734"/>
        <end position="757"/>
    </location>
</feature>
<feature type="compositionally biased region" description="Low complexity" evidence="1">
    <location>
        <begin position="11"/>
        <end position="22"/>
    </location>
</feature>
<feature type="compositionally biased region" description="Polar residues" evidence="1">
    <location>
        <begin position="767"/>
        <end position="782"/>
    </location>
</feature>
<feature type="compositionally biased region" description="Low complexity" evidence="1">
    <location>
        <begin position="490"/>
        <end position="504"/>
    </location>
</feature>
<dbReference type="AlphaFoldDB" id="A0AAD7XEW9"/>
<feature type="compositionally biased region" description="Pro residues" evidence="1">
    <location>
        <begin position="149"/>
        <end position="160"/>
    </location>
</feature>
<feature type="compositionally biased region" description="Basic and acidic residues" evidence="1">
    <location>
        <begin position="355"/>
        <end position="372"/>
    </location>
</feature>
<name>A0AAD7XEW9_9APHY</name>
<evidence type="ECO:0000313" key="3">
    <source>
        <dbReference type="Proteomes" id="UP001215151"/>
    </source>
</evidence>
<proteinExistence type="predicted"/>
<feature type="compositionally biased region" description="Basic residues" evidence="1">
    <location>
        <begin position="1105"/>
        <end position="1115"/>
    </location>
</feature>